<name>A0A7T9LFJ4_9FUSO</name>
<evidence type="ECO:0000313" key="4">
    <source>
        <dbReference type="Proteomes" id="UP000595375"/>
    </source>
</evidence>
<accession>A0A7T9LFJ4</accession>
<dbReference type="SUPFAM" id="SSF47413">
    <property type="entry name" value="lambda repressor-like DNA-binding domains"/>
    <property type="match status" value="1"/>
</dbReference>
<dbReference type="EMBL" id="CP068114">
    <property type="protein sequence ID" value="QQS88019.1"/>
    <property type="molecule type" value="Genomic_DNA"/>
</dbReference>
<keyword evidence="1" id="KW-0238">DNA-binding</keyword>
<dbReference type="Proteomes" id="UP000595375">
    <property type="component" value="Chromosome"/>
</dbReference>
<proteinExistence type="predicted"/>
<dbReference type="GO" id="GO:0003677">
    <property type="term" value="F:DNA binding"/>
    <property type="evidence" value="ECO:0007669"/>
    <property type="project" value="UniProtKB-KW"/>
</dbReference>
<dbReference type="PANTHER" id="PTHR36924">
    <property type="entry name" value="ANTITOXIN HIGA-1"/>
    <property type="match status" value="1"/>
</dbReference>
<dbReference type="PANTHER" id="PTHR36924:SF1">
    <property type="entry name" value="ANTITOXIN HIGA-1"/>
    <property type="match status" value="1"/>
</dbReference>
<dbReference type="RefSeq" id="WP_198481020.1">
    <property type="nucleotide sequence ID" value="NZ_CP066022.1"/>
</dbReference>
<evidence type="ECO:0000313" key="3">
    <source>
        <dbReference type="EMBL" id="QQS88019.1"/>
    </source>
</evidence>
<evidence type="ECO:0000256" key="1">
    <source>
        <dbReference type="ARBA" id="ARBA00023125"/>
    </source>
</evidence>
<dbReference type="InterPro" id="IPR013430">
    <property type="entry name" value="Toxin_antidote_HigA"/>
</dbReference>
<dbReference type="EMBL" id="CP066022">
    <property type="protein sequence ID" value="QQB74508.1"/>
    <property type="molecule type" value="Genomic_DNA"/>
</dbReference>
<organism evidence="2 5">
    <name type="scientific">Fusobacterium canifelinum</name>
    <dbReference type="NCBI Taxonomy" id="285729"/>
    <lineage>
        <taxon>Bacteria</taxon>
        <taxon>Fusobacteriati</taxon>
        <taxon>Fusobacteriota</taxon>
        <taxon>Fusobacteriia</taxon>
        <taxon>Fusobacteriales</taxon>
        <taxon>Fusobacteriaceae</taxon>
        <taxon>Fusobacterium</taxon>
    </lineage>
</organism>
<sequence length="126" mass="14843">MSKLVFKSKDNEMIFHPGYLIKNIMDEEEKDIKGMVQLLGLTEKEITALINAEISITDDMIDRIVKNYGTSKELWKNFQNKYDLKMKELKENSFIFTFERENEISSDIANNILNNFSQRLQVATRR</sequence>
<keyword evidence="4" id="KW-1185">Reference proteome</keyword>
<reference evidence="2 5" key="1">
    <citation type="submission" date="2020-12" db="EMBL/GenBank/DDBJ databases">
        <title>FDA dAtabase for Regulatory Grade micrObial Sequences (FDA-ARGOS): Supporting development and validation of Infectious Disease Dx tests.</title>
        <authorList>
            <person name="Sproer C."/>
            <person name="Gronow S."/>
            <person name="Severitt S."/>
            <person name="Schroder I."/>
            <person name="Tallon L."/>
            <person name="Sadzewicz L."/>
            <person name="Zhao X."/>
            <person name="Boylan J."/>
            <person name="Ott S."/>
            <person name="Bowen H."/>
            <person name="Vavikolanu K."/>
            <person name="Mehta A."/>
            <person name="Aluvathingal J."/>
            <person name="Nadendla S."/>
            <person name="Lowell S."/>
            <person name="Myers T."/>
            <person name="Yan Y."/>
            <person name="Sichtig H."/>
        </authorList>
    </citation>
    <scope>NUCLEOTIDE SEQUENCE [LARGE SCALE GENOMIC DNA]</scope>
    <source>
        <strain evidence="3 4">FDAARGOS_1126</strain>
        <strain evidence="2 5">FDAARGOS_999</strain>
    </source>
</reference>
<protein>
    <submittedName>
        <fullName evidence="2">Transcriptional regulator</fullName>
    </submittedName>
</protein>
<dbReference type="AlphaFoldDB" id="A0A7T9LFJ4"/>
<dbReference type="InterPro" id="IPR010982">
    <property type="entry name" value="Lambda_DNA-bd_dom_sf"/>
</dbReference>
<dbReference type="Gene3D" id="1.10.260.40">
    <property type="entry name" value="lambda repressor-like DNA-binding domains"/>
    <property type="match status" value="1"/>
</dbReference>
<evidence type="ECO:0000313" key="2">
    <source>
        <dbReference type="EMBL" id="QQB74508.1"/>
    </source>
</evidence>
<gene>
    <name evidence="2" type="ORF">I6H56_03370</name>
    <name evidence="3" type="ORF">I6I83_02500</name>
</gene>
<evidence type="ECO:0000313" key="5">
    <source>
        <dbReference type="Proteomes" id="UP000595577"/>
    </source>
</evidence>
<dbReference type="Proteomes" id="UP000595577">
    <property type="component" value="Chromosome"/>
</dbReference>